<keyword evidence="3" id="KW-1133">Transmembrane helix</keyword>
<evidence type="ECO:0000256" key="1">
    <source>
        <dbReference type="ARBA" id="ARBA00010692"/>
    </source>
</evidence>
<keyword evidence="3" id="KW-0812">Transmembrane</keyword>
<gene>
    <name evidence="4" type="primary">bioY</name>
    <name evidence="4" type="ORF">dnl_15070</name>
</gene>
<keyword evidence="2 3" id="KW-0472">Membrane</keyword>
<reference evidence="4" key="1">
    <citation type="journal article" date="2021" name="Microb. Physiol.">
        <title>Proteogenomic Insights into the Physiology of Marine, Sulfate-Reducing, Filamentous Desulfonema limicola and Desulfonema magnum.</title>
        <authorList>
            <person name="Schnaars V."/>
            <person name="Wohlbrand L."/>
            <person name="Scheve S."/>
            <person name="Hinrichs C."/>
            <person name="Reinhardt R."/>
            <person name="Rabus R."/>
        </authorList>
    </citation>
    <scope>NUCLEOTIDE SEQUENCE</scope>
    <source>
        <strain evidence="4">5ac10</strain>
    </source>
</reference>
<dbReference type="PIRSF" id="PIRSF016661">
    <property type="entry name" value="BioY"/>
    <property type="match status" value="1"/>
</dbReference>
<protein>
    <recommendedName>
        <fullName evidence="2">Biotin transporter</fullName>
    </recommendedName>
</protein>
<comment type="similarity">
    <text evidence="1 2">Belongs to the BioY family.</text>
</comment>
<organism evidence="4 5">
    <name type="scientific">Desulfonema limicola</name>
    <dbReference type="NCBI Taxonomy" id="45656"/>
    <lineage>
        <taxon>Bacteria</taxon>
        <taxon>Pseudomonadati</taxon>
        <taxon>Thermodesulfobacteriota</taxon>
        <taxon>Desulfobacteria</taxon>
        <taxon>Desulfobacterales</taxon>
        <taxon>Desulfococcaceae</taxon>
        <taxon>Desulfonema</taxon>
    </lineage>
</organism>
<feature type="transmembrane region" description="Helical" evidence="3">
    <location>
        <begin position="58"/>
        <end position="80"/>
    </location>
</feature>
<feature type="transmembrane region" description="Helical" evidence="3">
    <location>
        <begin position="115"/>
        <end position="136"/>
    </location>
</feature>
<dbReference type="GO" id="GO:0005886">
    <property type="term" value="C:plasma membrane"/>
    <property type="evidence" value="ECO:0007669"/>
    <property type="project" value="UniProtKB-SubCell"/>
</dbReference>
<keyword evidence="2" id="KW-1003">Cell membrane</keyword>
<evidence type="ECO:0000256" key="3">
    <source>
        <dbReference type="SAM" id="Phobius"/>
    </source>
</evidence>
<dbReference type="KEGG" id="dli:dnl_15070"/>
<dbReference type="GO" id="GO:0015225">
    <property type="term" value="F:biotin transmembrane transporter activity"/>
    <property type="evidence" value="ECO:0007669"/>
    <property type="project" value="UniProtKB-UniRule"/>
</dbReference>
<evidence type="ECO:0000313" key="5">
    <source>
        <dbReference type="Proteomes" id="UP000663720"/>
    </source>
</evidence>
<name>A0A975B5M7_9BACT</name>
<comment type="subcellular location">
    <subcellularLocation>
        <location evidence="2">Cell membrane</location>
        <topology evidence="2">Multi-pass membrane protein</topology>
    </subcellularLocation>
</comment>
<dbReference type="PANTHER" id="PTHR34295">
    <property type="entry name" value="BIOTIN TRANSPORTER BIOY"/>
    <property type="match status" value="1"/>
</dbReference>
<dbReference type="Gene3D" id="1.10.1760.20">
    <property type="match status" value="1"/>
</dbReference>
<keyword evidence="2" id="KW-0813">Transport</keyword>
<dbReference type="Proteomes" id="UP000663720">
    <property type="component" value="Chromosome"/>
</dbReference>
<dbReference type="InterPro" id="IPR003784">
    <property type="entry name" value="BioY"/>
</dbReference>
<dbReference type="PANTHER" id="PTHR34295:SF1">
    <property type="entry name" value="BIOTIN TRANSPORTER BIOY"/>
    <property type="match status" value="1"/>
</dbReference>
<keyword evidence="5" id="KW-1185">Reference proteome</keyword>
<feature type="transmembrane region" description="Helical" evidence="3">
    <location>
        <begin position="86"/>
        <end position="103"/>
    </location>
</feature>
<dbReference type="RefSeq" id="WP_207691019.1">
    <property type="nucleotide sequence ID" value="NZ_CP061799.1"/>
</dbReference>
<evidence type="ECO:0000256" key="2">
    <source>
        <dbReference type="PIRNR" id="PIRNR016661"/>
    </source>
</evidence>
<evidence type="ECO:0000313" key="4">
    <source>
        <dbReference type="EMBL" id="QTA79251.1"/>
    </source>
</evidence>
<accession>A0A975B5M7</accession>
<sequence length="191" mass="20024">MNQSQQLHMTVYASLFAALTAAGAYLAIPMGPVPIVLQNLFVLLTGLLLGSRWGLASIGIYLLAGAIGLPVFAGGTGGIARIFGPTGGYLLSYLPAVYILGIIAEKGQKTGKPFVFDLIAMICACLIVYGIGVPWLKLMTGMDWAKAFSAGMLPFLPGDGLKIAAAVPIVKTLRPVISGKFLPADTADEYY</sequence>
<dbReference type="EMBL" id="CP061799">
    <property type="protein sequence ID" value="QTA79251.1"/>
    <property type="molecule type" value="Genomic_DNA"/>
</dbReference>
<dbReference type="AlphaFoldDB" id="A0A975B5M7"/>
<proteinExistence type="inferred from homology"/>
<feature type="transmembrane region" description="Helical" evidence="3">
    <location>
        <begin position="7"/>
        <end position="28"/>
    </location>
</feature>
<dbReference type="Pfam" id="PF02632">
    <property type="entry name" value="BioY"/>
    <property type="match status" value="1"/>
</dbReference>